<name>A0A381WF36_9ZZZZ</name>
<proteinExistence type="predicted"/>
<evidence type="ECO:0000313" key="1">
    <source>
        <dbReference type="EMBL" id="SVA51084.1"/>
    </source>
</evidence>
<gene>
    <name evidence="1" type="ORF">METZ01_LOCUS103938</name>
</gene>
<evidence type="ECO:0008006" key="2">
    <source>
        <dbReference type="Google" id="ProtNLM"/>
    </source>
</evidence>
<reference evidence="1" key="1">
    <citation type="submission" date="2018-05" db="EMBL/GenBank/DDBJ databases">
        <authorList>
            <person name="Lanie J.A."/>
            <person name="Ng W.-L."/>
            <person name="Kazmierczak K.M."/>
            <person name="Andrzejewski T.M."/>
            <person name="Davidsen T.M."/>
            <person name="Wayne K.J."/>
            <person name="Tettelin H."/>
            <person name="Glass J.I."/>
            <person name="Rusch D."/>
            <person name="Podicherti R."/>
            <person name="Tsui H.-C.T."/>
            <person name="Winkler M.E."/>
        </authorList>
    </citation>
    <scope>NUCLEOTIDE SEQUENCE</scope>
</reference>
<sequence length="218" mass="24719">VHKIEDMWITPGPRPNGLQASEEGLWVIDAGNNHVYLLDYETGQPHVDVETETYKSSGITAIREELWVSSTHNSRIYRLEKDGSTIEYFDPPGLNDVDPRDSGPDYIRPHGLEWMNNSTVWVSVKPALRNYLFDISTRRIIKSIPTPGVAPHGLAWDGEGLWCADRASGTIHKLEPSSGVVMDEIKVQEPELHGLTIHENYLWFCCDPSRRVCRIQLD</sequence>
<feature type="non-terminal residue" evidence="1">
    <location>
        <position position="1"/>
    </location>
</feature>
<dbReference type="AlphaFoldDB" id="A0A381WF36"/>
<dbReference type="Gene3D" id="2.130.10.10">
    <property type="entry name" value="YVTN repeat-like/Quinoprotein amine dehydrogenase"/>
    <property type="match status" value="1"/>
</dbReference>
<dbReference type="EMBL" id="UINC01011597">
    <property type="protein sequence ID" value="SVA51084.1"/>
    <property type="molecule type" value="Genomic_DNA"/>
</dbReference>
<dbReference type="InterPro" id="IPR015943">
    <property type="entry name" value="WD40/YVTN_repeat-like_dom_sf"/>
</dbReference>
<organism evidence="1">
    <name type="scientific">marine metagenome</name>
    <dbReference type="NCBI Taxonomy" id="408172"/>
    <lineage>
        <taxon>unclassified sequences</taxon>
        <taxon>metagenomes</taxon>
        <taxon>ecological metagenomes</taxon>
    </lineage>
</organism>
<dbReference type="SUPFAM" id="SSF63825">
    <property type="entry name" value="YWTD domain"/>
    <property type="match status" value="1"/>
</dbReference>
<protein>
    <recommendedName>
        <fullName evidence="2">SMP-30/Gluconolactonase/LRE-like region domain-containing protein</fullName>
    </recommendedName>
</protein>
<accession>A0A381WF36</accession>